<feature type="region of interest" description="Disordered" evidence="1">
    <location>
        <begin position="467"/>
        <end position="493"/>
    </location>
</feature>
<feature type="region of interest" description="Disordered" evidence="1">
    <location>
        <begin position="29"/>
        <end position="121"/>
    </location>
</feature>
<evidence type="ECO:0000313" key="2">
    <source>
        <dbReference type="EMBL" id="CAL1545292.1"/>
    </source>
</evidence>
<feature type="region of interest" description="Disordered" evidence="1">
    <location>
        <begin position="331"/>
        <end position="392"/>
    </location>
</feature>
<evidence type="ECO:0000256" key="1">
    <source>
        <dbReference type="SAM" id="MobiDB-lite"/>
    </source>
</evidence>
<dbReference type="EMBL" id="CAXITT010000697">
    <property type="protein sequence ID" value="CAL1545292.1"/>
    <property type="molecule type" value="Genomic_DNA"/>
</dbReference>
<feature type="compositionally biased region" description="Acidic residues" evidence="1">
    <location>
        <begin position="73"/>
        <end position="97"/>
    </location>
</feature>
<dbReference type="Proteomes" id="UP001497497">
    <property type="component" value="Unassembled WGS sequence"/>
</dbReference>
<feature type="compositionally biased region" description="Low complexity" evidence="1">
    <location>
        <begin position="106"/>
        <end position="119"/>
    </location>
</feature>
<feature type="non-terminal residue" evidence="2">
    <location>
        <position position="1"/>
    </location>
</feature>
<feature type="compositionally biased region" description="Polar residues" evidence="1">
    <location>
        <begin position="418"/>
        <end position="427"/>
    </location>
</feature>
<feature type="region of interest" description="Disordered" evidence="1">
    <location>
        <begin position="418"/>
        <end position="440"/>
    </location>
</feature>
<gene>
    <name evidence="2" type="ORF">GSLYS_00018775001</name>
</gene>
<evidence type="ECO:0000313" key="3">
    <source>
        <dbReference type="Proteomes" id="UP001497497"/>
    </source>
</evidence>
<protein>
    <submittedName>
        <fullName evidence="2">Uncharacterized protein</fullName>
    </submittedName>
</protein>
<feature type="compositionally biased region" description="Low complexity" evidence="1">
    <location>
        <begin position="376"/>
        <end position="388"/>
    </location>
</feature>
<keyword evidence="3" id="KW-1185">Reference proteome</keyword>
<feature type="compositionally biased region" description="Polar residues" evidence="1">
    <location>
        <begin position="52"/>
        <end position="66"/>
    </location>
</feature>
<sequence>DLVPVTGSPQSGLPRGKCLIIKDLPRKSSLDSTKSELKRPDDTLRQDDFESCTESSGFESIQGSENRFTEGFTFDDDDEDIEDDDEDCYEEDSEESSAENVRFQRSRPSSASSSRSPSPVVHVLSLTSPQAATAAKSPNLRRRAMANAGNNATNVPLAETRNDGSKALTGVDQMLTRTRVLSGAPGALSCVASLDVVPMSSPSTLSAVGLSHSTSCPSLHPNSCSVTSLNSIRRSSASCVVPPRTASTSQYGNHFKRGSVRGGVLPLYLQLSAPVSYETIEVPTGHDSDSLRFQKFRYQVGAESVTVFRWSSSDSVQQLPIRDYAVSNGVNGAKHATSRGQQLKGRTGDRDSHRSLTASDVTVGHVTDDSRGRNCSSVVESSVENNKSSVRRQVERKGRFVVEPVDFLVHSGWATSSETALDSNLDPSTGPVVPCEESRDDRRYLGGDSWSSVLKRSLSASFRDLLDLSPGSETGGSPGDHPPTSDPLGGHADATYLNTRVESPIDLVDSDQMLENFKCLLEAFPHSDDEGGSEQLHLENTCGGSTVAIDNRIEQAM</sequence>
<dbReference type="AlphaFoldDB" id="A0AAV2IEG5"/>
<accession>A0AAV2IEG5</accession>
<organism evidence="2 3">
    <name type="scientific">Lymnaea stagnalis</name>
    <name type="common">Great pond snail</name>
    <name type="synonym">Helix stagnalis</name>
    <dbReference type="NCBI Taxonomy" id="6523"/>
    <lineage>
        <taxon>Eukaryota</taxon>
        <taxon>Metazoa</taxon>
        <taxon>Spiralia</taxon>
        <taxon>Lophotrochozoa</taxon>
        <taxon>Mollusca</taxon>
        <taxon>Gastropoda</taxon>
        <taxon>Heterobranchia</taxon>
        <taxon>Euthyneura</taxon>
        <taxon>Panpulmonata</taxon>
        <taxon>Hygrophila</taxon>
        <taxon>Lymnaeoidea</taxon>
        <taxon>Lymnaeidae</taxon>
        <taxon>Lymnaea</taxon>
    </lineage>
</organism>
<comment type="caution">
    <text evidence="2">The sequence shown here is derived from an EMBL/GenBank/DDBJ whole genome shotgun (WGS) entry which is preliminary data.</text>
</comment>
<name>A0AAV2IEG5_LYMST</name>
<proteinExistence type="predicted"/>
<reference evidence="2 3" key="1">
    <citation type="submission" date="2024-04" db="EMBL/GenBank/DDBJ databases">
        <authorList>
            <consortium name="Genoscope - CEA"/>
            <person name="William W."/>
        </authorList>
    </citation>
    <scope>NUCLEOTIDE SEQUENCE [LARGE SCALE GENOMIC DNA]</scope>
</reference>
<feature type="compositionally biased region" description="Basic and acidic residues" evidence="1">
    <location>
        <begin position="29"/>
        <end position="48"/>
    </location>
</feature>
<feature type="non-terminal residue" evidence="2">
    <location>
        <position position="557"/>
    </location>
</feature>